<sequence>MAASEEQRAKTAERRRRAVAMRFAGVDYETIAERLGYAGRAAACKDIQRALAPNIAEDAAPATDEQRALELMRLDRLQAAAWPAVLKGDLRAIDTVVRIISTRAKIRRDADAAERGARQATPVAEVSGIADLTERIAARRGAATG</sequence>
<proteinExistence type="predicted"/>
<dbReference type="Proteomes" id="UP000198878">
    <property type="component" value="Unassembled WGS sequence"/>
</dbReference>
<dbReference type="STRING" id="218821.SAMN05421837_107351"/>
<organism evidence="1 2">
    <name type="scientific">Amycolatopsis pretoriensis</name>
    <dbReference type="NCBI Taxonomy" id="218821"/>
    <lineage>
        <taxon>Bacteria</taxon>
        <taxon>Bacillati</taxon>
        <taxon>Actinomycetota</taxon>
        <taxon>Actinomycetes</taxon>
        <taxon>Pseudonocardiales</taxon>
        <taxon>Pseudonocardiaceae</taxon>
        <taxon>Amycolatopsis</taxon>
    </lineage>
</organism>
<keyword evidence="2" id="KW-1185">Reference proteome</keyword>
<protein>
    <submittedName>
        <fullName evidence="1">Uncharacterized protein</fullName>
    </submittedName>
</protein>
<reference evidence="2" key="1">
    <citation type="submission" date="2016-10" db="EMBL/GenBank/DDBJ databases">
        <authorList>
            <person name="Varghese N."/>
            <person name="Submissions S."/>
        </authorList>
    </citation>
    <scope>NUCLEOTIDE SEQUENCE [LARGE SCALE GENOMIC DNA]</scope>
    <source>
        <strain evidence="2">DSM 44654</strain>
    </source>
</reference>
<dbReference type="RefSeq" id="WP_091389781.1">
    <property type="nucleotide sequence ID" value="NZ_FNUJ01000007.1"/>
</dbReference>
<dbReference type="AlphaFoldDB" id="A0A1H5R7I5"/>
<evidence type="ECO:0000313" key="2">
    <source>
        <dbReference type="Proteomes" id="UP000198878"/>
    </source>
</evidence>
<name>A0A1H5R7I5_9PSEU</name>
<evidence type="ECO:0000313" key="1">
    <source>
        <dbReference type="EMBL" id="SEF34380.1"/>
    </source>
</evidence>
<accession>A0A1H5R7I5</accession>
<gene>
    <name evidence="1" type="ORF">SAMN05421837_107351</name>
</gene>
<dbReference type="EMBL" id="FNUJ01000007">
    <property type="protein sequence ID" value="SEF34380.1"/>
    <property type="molecule type" value="Genomic_DNA"/>
</dbReference>